<dbReference type="InterPro" id="IPR036291">
    <property type="entry name" value="NAD(P)-bd_dom_sf"/>
</dbReference>
<organism evidence="3 4">
    <name type="scientific">Kribbella shirazensis</name>
    <dbReference type="NCBI Taxonomy" id="1105143"/>
    <lineage>
        <taxon>Bacteria</taxon>
        <taxon>Bacillati</taxon>
        <taxon>Actinomycetota</taxon>
        <taxon>Actinomycetes</taxon>
        <taxon>Propionibacteriales</taxon>
        <taxon>Kribbellaceae</taxon>
        <taxon>Kribbella</taxon>
    </lineage>
</organism>
<dbReference type="InterPro" id="IPR051397">
    <property type="entry name" value="Zn-ADH-like_protein"/>
</dbReference>
<evidence type="ECO:0000313" key="3">
    <source>
        <dbReference type="EMBL" id="NIK58903.1"/>
    </source>
</evidence>
<dbReference type="Proteomes" id="UP000555407">
    <property type="component" value="Unassembled WGS sequence"/>
</dbReference>
<dbReference type="PANTHER" id="PTHR43677:SF4">
    <property type="entry name" value="QUINONE OXIDOREDUCTASE-LIKE PROTEIN 2"/>
    <property type="match status" value="1"/>
</dbReference>
<dbReference type="InterPro" id="IPR020843">
    <property type="entry name" value="ER"/>
</dbReference>
<feature type="domain" description="Enoyl reductase (ER)" evidence="2">
    <location>
        <begin position="4"/>
        <end position="319"/>
    </location>
</feature>
<evidence type="ECO:0000313" key="4">
    <source>
        <dbReference type="Proteomes" id="UP000555407"/>
    </source>
</evidence>
<protein>
    <submittedName>
        <fullName evidence="3">NADPH:quinone reductase-like Zn-dependent oxidoreductase</fullName>
    </submittedName>
</protein>
<dbReference type="InterPro" id="IPR013149">
    <property type="entry name" value="ADH-like_C"/>
</dbReference>
<dbReference type="Gene3D" id="3.40.50.720">
    <property type="entry name" value="NAD(P)-binding Rossmann-like Domain"/>
    <property type="match status" value="1"/>
</dbReference>
<dbReference type="SMART" id="SM00829">
    <property type="entry name" value="PKS_ER"/>
    <property type="match status" value="1"/>
</dbReference>
<dbReference type="Pfam" id="PF08240">
    <property type="entry name" value="ADH_N"/>
    <property type="match status" value="1"/>
</dbReference>
<comment type="caution">
    <text evidence="3">The sequence shown here is derived from an EMBL/GenBank/DDBJ whole genome shotgun (WGS) entry which is preliminary data.</text>
</comment>
<dbReference type="AlphaFoldDB" id="A0A7X5VCZ2"/>
<dbReference type="RefSeq" id="WP_167210025.1">
    <property type="nucleotide sequence ID" value="NZ_JAASRO010000001.1"/>
</dbReference>
<dbReference type="PANTHER" id="PTHR43677">
    <property type="entry name" value="SHORT-CHAIN DEHYDROGENASE/REDUCTASE"/>
    <property type="match status" value="1"/>
</dbReference>
<gene>
    <name evidence="3" type="ORF">BJY22_004620</name>
</gene>
<dbReference type="Gene3D" id="3.90.180.10">
    <property type="entry name" value="Medium-chain alcohol dehydrogenases, catalytic domain"/>
    <property type="match status" value="1"/>
</dbReference>
<evidence type="ECO:0000259" key="2">
    <source>
        <dbReference type="SMART" id="SM00829"/>
    </source>
</evidence>
<sequence length="327" mass="32757">MRAAVLHTHGRPPSHAEHPDPVAGEGSSIVRVSAAPIVPLDLLCASGTSYFGAPALPYVPGVQGVGVVEESATVARGTRVFFATSAGMTAGDGSFAERAAVPDEDLVGLDVEGVSDAAVAALGLSGVAGWMALTWRAGMQAGEKVLVLGGGGAVGQVAIGAARVLGATRIVAVVRSEASRERALAAGADEVVAAGSDVDELTARLGEPSYDVVVDPVFGVAATAAARVLAPGGRLVNLGGSSGDEAVFSSSVLRSKSASVLGYTNNFLTAEQRRDALTAVLRHAAAGAIAVTHETVALADIADAWQRQSTNATSGRLVLTFDVRGGG</sequence>
<dbReference type="Pfam" id="PF00107">
    <property type="entry name" value="ADH_zinc_N"/>
    <property type="match status" value="1"/>
</dbReference>
<dbReference type="InterPro" id="IPR011032">
    <property type="entry name" value="GroES-like_sf"/>
</dbReference>
<feature type="region of interest" description="Disordered" evidence="1">
    <location>
        <begin position="1"/>
        <end position="25"/>
    </location>
</feature>
<dbReference type="EMBL" id="JAASRO010000001">
    <property type="protein sequence ID" value="NIK58903.1"/>
    <property type="molecule type" value="Genomic_DNA"/>
</dbReference>
<accession>A0A7X5VCZ2</accession>
<keyword evidence="4" id="KW-1185">Reference proteome</keyword>
<reference evidence="3 4" key="1">
    <citation type="submission" date="2020-03" db="EMBL/GenBank/DDBJ databases">
        <title>Sequencing the genomes of 1000 actinobacteria strains.</title>
        <authorList>
            <person name="Klenk H.-P."/>
        </authorList>
    </citation>
    <scope>NUCLEOTIDE SEQUENCE [LARGE SCALE GENOMIC DNA]</scope>
    <source>
        <strain evidence="3 4">DSM 45490</strain>
    </source>
</reference>
<dbReference type="InterPro" id="IPR013154">
    <property type="entry name" value="ADH-like_N"/>
</dbReference>
<dbReference type="GO" id="GO:0016491">
    <property type="term" value="F:oxidoreductase activity"/>
    <property type="evidence" value="ECO:0007669"/>
    <property type="project" value="InterPro"/>
</dbReference>
<dbReference type="SUPFAM" id="SSF51735">
    <property type="entry name" value="NAD(P)-binding Rossmann-fold domains"/>
    <property type="match status" value="1"/>
</dbReference>
<evidence type="ECO:0000256" key="1">
    <source>
        <dbReference type="SAM" id="MobiDB-lite"/>
    </source>
</evidence>
<proteinExistence type="predicted"/>
<name>A0A7X5VCZ2_9ACTN</name>
<dbReference type="SUPFAM" id="SSF50129">
    <property type="entry name" value="GroES-like"/>
    <property type="match status" value="1"/>
</dbReference>